<gene>
    <name evidence="4" type="ORF">SAMN05216298_1506</name>
</gene>
<evidence type="ECO:0000313" key="5">
    <source>
        <dbReference type="Proteomes" id="UP000198662"/>
    </source>
</evidence>
<evidence type="ECO:0000313" key="4">
    <source>
        <dbReference type="EMBL" id="SDK81991.1"/>
    </source>
</evidence>
<protein>
    <submittedName>
        <fullName evidence="4">2-polyprenyl-6-methoxyphenol hydroxylase</fullName>
    </submittedName>
</protein>
<dbReference type="SUPFAM" id="SSF51905">
    <property type="entry name" value="FAD/NAD(P)-binding domain"/>
    <property type="match status" value="1"/>
</dbReference>
<proteinExistence type="predicted"/>
<sequence length="390" mass="41199">MLQETSVRTQLDAAARDRTRVLVVGAGVAGLTAAGILRRSGLHPVLIERSGPDAPSGYMLALMPLADPALADLGATDEYRARSTPIDRYRIRDHRGAVARDYTMGALLDTYGDYRGISRGELLAALAAPGGTVTRRARVTLLDARPEAVTAVIAHGGTETEAVFDAVVVADGLHSQTRAQVTGTAAERDTGWVAWTSADADADLAEELWGVGSFVGAYPVKDRLGTIVCAPATAAAAGLPAFIARIRERTPHLSERFDRVLTEAADGRETYYWPLTDCRSAVWARGRIALVGDAAAGFLPTAGIGAGMAMESARALAIRLAGADDVPAALAAYERDQRPRVEAAQRNSRQLAPLLFNTSRTAAAVRDAAVRFVPLGAALGPIRKLLDSRP</sequence>
<evidence type="ECO:0000256" key="1">
    <source>
        <dbReference type="ARBA" id="ARBA00023002"/>
    </source>
</evidence>
<keyword evidence="5" id="KW-1185">Reference proteome</keyword>
<dbReference type="AlphaFoldDB" id="A0A1G9F0Z1"/>
<dbReference type="GO" id="GO:0071949">
    <property type="term" value="F:FAD binding"/>
    <property type="evidence" value="ECO:0007669"/>
    <property type="project" value="InterPro"/>
</dbReference>
<dbReference type="RefSeq" id="WP_091045505.1">
    <property type="nucleotide sequence ID" value="NZ_FNGF01000002.1"/>
</dbReference>
<dbReference type="OrthoDB" id="3356051at2"/>
<dbReference type="Gene3D" id="3.50.50.60">
    <property type="entry name" value="FAD/NAD(P)-binding domain"/>
    <property type="match status" value="1"/>
</dbReference>
<dbReference type="InterPro" id="IPR036188">
    <property type="entry name" value="FAD/NAD-bd_sf"/>
</dbReference>
<reference evidence="5" key="1">
    <citation type="submission" date="2016-10" db="EMBL/GenBank/DDBJ databases">
        <authorList>
            <person name="Varghese N."/>
            <person name="Submissions S."/>
        </authorList>
    </citation>
    <scope>NUCLEOTIDE SEQUENCE [LARGE SCALE GENOMIC DNA]</scope>
    <source>
        <strain evidence="5">CGMCC 4.3147</strain>
    </source>
</reference>
<evidence type="ECO:0000259" key="3">
    <source>
        <dbReference type="Pfam" id="PF01494"/>
    </source>
</evidence>
<dbReference type="Proteomes" id="UP000198662">
    <property type="component" value="Unassembled WGS sequence"/>
</dbReference>
<dbReference type="InterPro" id="IPR002938">
    <property type="entry name" value="FAD-bd"/>
</dbReference>
<dbReference type="Pfam" id="PF01494">
    <property type="entry name" value="FAD_binding_3"/>
    <property type="match status" value="1"/>
</dbReference>
<feature type="domain" description="FAD-binding" evidence="3">
    <location>
        <begin position="18"/>
        <end position="347"/>
    </location>
</feature>
<name>A0A1G9F0Z1_9ACTN</name>
<keyword evidence="1" id="KW-0560">Oxidoreductase</keyword>
<accession>A0A1G9F0Z1</accession>
<dbReference type="EMBL" id="FNGF01000002">
    <property type="protein sequence ID" value="SDK81991.1"/>
    <property type="molecule type" value="Genomic_DNA"/>
</dbReference>
<dbReference type="PRINTS" id="PR00420">
    <property type="entry name" value="RNGMNOXGNASE"/>
</dbReference>
<dbReference type="PANTHER" id="PTHR13789:SF309">
    <property type="entry name" value="PUTATIVE (AFU_ORTHOLOGUE AFUA_6G14510)-RELATED"/>
    <property type="match status" value="1"/>
</dbReference>
<organism evidence="4 5">
    <name type="scientific">Glycomyces sambucus</name>
    <dbReference type="NCBI Taxonomy" id="380244"/>
    <lineage>
        <taxon>Bacteria</taxon>
        <taxon>Bacillati</taxon>
        <taxon>Actinomycetota</taxon>
        <taxon>Actinomycetes</taxon>
        <taxon>Glycomycetales</taxon>
        <taxon>Glycomycetaceae</taxon>
        <taxon>Glycomyces</taxon>
    </lineage>
</organism>
<dbReference type="GO" id="GO:0004497">
    <property type="term" value="F:monooxygenase activity"/>
    <property type="evidence" value="ECO:0007669"/>
    <property type="project" value="UniProtKB-KW"/>
</dbReference>
<keyword evidence="2" id="KW-0503">Monooxygenase</keyword>
<dbReference type="PANTHER" id="PTHR13789">
    <property type="entry name" value="MONOOXYGENASE"/>
    <property type="match status" value="1"/>
</dbReference>
<dbReference type="InterPro" id="IPR050493">
    <property type="entry name" value="FAD-dep_Monooxygenase_BioMet"/>
</dbReference>
<dbReference type="STRING" id="380244.SAMN05216298_1506"/>
<evidence type="ECO:0000256" key="2">
    <source>
        <dbReference type="ARBA" id="ARBA00023033"/>
    </source>
</evidence>